<sequence length="104" mass="11452">MKYAVLLLLLTTTIIYALPVPDEDATTPVPDIEVVEIIDFVPVVIPLNEATTEAPEDQPHDVQKRSAEPMEIESIDLVGESEIGQADDLSSLDRRIKTLPTWVG</sequence>
<evidence type="ECO:0000256" key="1">
    <source>
        <dbReference type="SAM" id="SignalP"/>
    </source>
</evidence>
<dbReference type="Proteomes" id="UP001497472">
    <property type="component" value="Unassembled WGS sequence"/>
</dbReference>
<dbReference type="AlphaFoldDB" id="A0AAV1JRG9"/>
<name>A0AAV1JRG9_9NEOP</name>
<proteinExistence type="predicted"/>
<evidence type="ECO:0008006" key="4">
    <source>
        <dbReference type="Google" id="ProtNLM"/>
    </source>
</evidence>
<keyword evidence="1" id="KW-0732">Signal</keyword>
<accession>A0AAV1JRG9</accession>
<reference evidence="2 3" key="1">
    <citation type="submission" date="2023-11" db="EMBL/GenBank/DDBJ databases">
        <authorList>
            <person name="Okamura Y."/>
        </authorList>
    </citation>
    <scope>NUCLEOTIDE SEQUENCE [LARGE SCALE GENOMIC DNA]</scope>
</reference>
<dbReference type="EMBL" id="CAVLEF010000130">
    <property type="protein sequence ID" value="CAK1551426.1"/>
    <property type="molecule type" value="Genomic_DNA"/>
</dbReference>
<feature type="chain" id="PRO_5043897866" description="Secreted protein" evidence="1">
    <location>
        <begin position="18"/>
        <end position="104"/>
    </location>
</feature>
<organism evidence="2 3">
    <name type="scientific">Leptosia nina</name>
    <dbReference type="NCBI Taxonomy" id="320188"/>
    <lineage>
        <taxon>Eukaryota</taxon>
        <taxon>Metazoa</taxon>
        <taxon>Ecdysozoa</taxon>
        <taxon>Arthropoda</taxon>
        <taxon>Hexapoda</taxon>
        <taxon>Insecta</taxon>
        <taxon>Pterygota</taxon>
        <taxon>Neoptera</taxon>
        <taxon>Endopterygota</taxon>
        <taxon>Lepidoptera</taxon>
        <taxon>Glossata</taxon>
        <taxon>Ditrysia</taxon>
        <taxon>Papilionoidea</taxon>
        <taxon>Pieridae</taxon>
        <taxon>Pierinae</taxon>
        <taxon>Leptosia</taxon>
    </lineage>
</organism>
<comment type="caution">
    <text evidence="2">The sequence shown here is derived from an EMBL/GenBank/DDBJ whole genome shotgun (WGS) entry which is preliminary data.</text>
</comment>
<evidence type="ECO:0000313" key="2">
    <source>
        <dbReference type="EMBL" id="CAK1551426.1"/>
    </source>
</evidence>
<evidence type="ECO:0000313" key="3">
    <source>
        <dbReference type="Proteomes" id="UP001497472"/>
    </source>
</evidence>
<gene>
    <name evidence="2" type="ORF">LNINA_LOCUS10563</name>
</gene>
<keyword evidence="3" id="KW-1185">Reference proteome</keyword>
<feature type="signal peptide" evidence="1">
    <location>
        <begin position="1"/>
        <end position="17"/>
    </location>
</feature>
<protein>
    <recommendedName>
        <fullName evidence="4">Secreted protein</fullName>
    </recommendedName>
</protein>